<keyword evidence="3" id="KW-1185">Reference proteome</keyword>
<comment type="similarity">
    <text evidence="1">Belongs to the SURF1 family.</text>
</comment>
<sequence length="257" mass="27006">MPPESDVPEAPPVASVRRLRWGALAGATTVAILSVAICGFLGTWQWQRAHQQAHAVDPDPRAALAAVMRPGEAGRGEGRLIEVDGTWANVDVGLVAGKELEGVPAVLLVLPLTVPADATGTGAEGTLGVIAGWLPADEVASTPAVGGSTHVTGYVRGGEGLTPTPNDPPVAGAVWLGSMSTASLAQHWTAPVYSYLVVADSPAPGWRALPPPVEQKRLDLRSLTYSVEWWLFGIFAAVISVRWMRDNGREQTSEEDV</sequence>
<comment type="subcellular location">
    <subcellularLocation>
        <location evidence="1">Cell membrane</location>
        <topology evidence="1">Multi-pass membrane protein</topology>
    </subcellularLocation>
</comment>
<accession>A0A7Y9Z8C0</accession>
<protein>
    <recommendedName>
        <fullName evidence="1">SURF1-like protein</fullName>
    </recommendedName>
</protein>
<dbReference type="Pfam" id="PF02104">
    <property type="entry name" value="SURF1"/>
    <property type="match status" value="1"/>
</dbReference>
<keyword evidence="1" id="KW-0812">Transmembrane</keyword>
<name>A0A7Y9Z8C0_9MICO</name>
<dbReference type="EMBL" id="JACBZO010000001">
    <property type="protein sequence ID" value="NYI40692.1"/>
    <property type="molecule type" value="Genomic_DNA"/>
</dbReference>
<evidence type="ECO:0000256" key="1">
    <source>
        <dbReference type="RuleBase" id="RU363076"/>
    </source>
</evidence>
<dbReference type="InterPro" id="IPR002994">
    <property type="entry name" value="Surf1/Shy1"/>
</dbReference>
<gene>
    <name evidence="2" type="ORF">BKA03_000811</name>
</gene>
<dbReference type="GO" id="GO:0005886">
    <property type="term" value="C:plasma membrane"/>
    <property type="evidence" value="ECO:0007669"/>
    <property type="project" value="UniProtKB-SubCell"/>
</dbReference>
<evidence type="ECO:0000313" key="2">
    <source>
        <dbReference type="EMBL" id="NYI40692.1"/>
    </source>
</evidence>
<keyword evidence="1" id="KW-1133">Transmembrane helix</keyword>
<dbReference type="RefSeq" id="WP_062074540.1">
    <property type="nucleotide sequence ID" value="NZ_BBRC01000003.1"/>
</dbReference>
<proteinExistence type="inferred from homology"/>
<keyword evidence="1" id="KW-1003">Cell membrane</keyword>
<keyword evidence="1" id="KW-0472">Membrane</keyword>
<dbReference type="AlphaFoldDB" id="A0A7Y9Z8C0"/>
<reference evidence="2 3" key="1">
    <citation type="submission" date="2020-07" db="EMBL/GenBank/DDBJ databases">
        <title>Sequencing the genomes of 1000 actinobacteria strains.</title>
        <authorList>
            <person name="Klenk H.-P."/>
        </authorList>
    </citation>
    <scope>NUCLEOTIDE SEQUENCE [LARGE SCALE GENOMIC DNA]</scope>
    <source>
        <strain evidence="2 3">DSM 19970</strain>
    </source>
</reference>
<comment type="caution">
    <text evidence="2">The sequence shown here is derived from an EMBL/GenBank/DDBJ whole genome shotgun (WGS) entry which is preliminary data.</text>
</comment>
<organism evidence="2 3">
    <name type="scientific">Demequina lutea</name>
    <dbReference type="NCBI Taxonomy" id="431489"/>
    <lineage>
        <taxon>Bacteria</taxon>
        <taxon>Bacillati</taxon>
        <taxon>Actinomycetota</taxon>
        <taxon>Actinomycetes</taxon>
        <taxon>Micrococcales</taxon>
        <taxon>Demequinaceae</taxon>
        <taxon>Demequina</taxon>
    </lineage>
</organism>
<feature type="transmembrane region" description="Helical" evidence="1">
    <location>
        <begin position="225"/>
        <end position="244"/>
    </location>
</feature>
<feature type="transmembrane region" description="Helical" evidence="1">
    <location>
        <begin position="20"/>
        <end position="42"/>
    </location>
</feature>
<evidence type="ECO:0000313" key="3">
    <source>
        <dbReference type="Proteomes" id="UP000547973"/>
    </source>
</evidence>
<dbReference type="Proteomes" id="UP000547973">
    <property type="component" value="Unassembled WGS sequence"/>
</dbReference>